<comment type="caution">
    <text evidence="7">The sequence shown here is derived from an EMBL/GenBank/DDBJ whole genome shotgun (WGS) entry which is preliminary data.</text>
</comment>
<evidence type="ECO:0000313" key="7">
    <source>
        <dbReference type="EMBL" id="MCD1655870.1"/>
    </source>
</evidence>
<dbReference type="PANTHER" id="PTHR32089:SF112">
    <property type="entry name" value="LYSOZYME-LIKE PROTEIN-RELATED"/>
    <property type="match status" value="1"/>
</dbReference>
<dbReference type="Pfam" id="PF00015">
    <property type="entry name" value="MCPsignal"/>
    <property type="match status" value="1"/>
</dbReference>
<comment type="similarity">
    <text evidence="2">Belongs to the methyl-accepting chemotaxis (MCP) protein family.</text>
</comment>
<dbReference type="RefSeq" id="WP_230757819.1">
    <property type="nucleotide sequence ID" value="NZ_JAINWA010000003.1"/>
</dbReference>
<dbReference type="CDD" id="cd06225">
    <property type="entry name" value="HAMP"/>
    <property type="match status" value="1"/>
</dbReference>
<dbReference type="InterPro" id="IPR004089">
    <property type="entry name" value="MCPsignal_dom"/>
</dbReference>
<evidence type="ECO:0000259" key="6">
    <source>
        <dbReference type="PROSITE" id="PS50885"/>
    </source>
</evidence>
<feature type="transmembrane region" description="Helical" evidence="4">
    <location>
        <begin position="7"/>
        <end position="26"/>
    </location>
</feature>
<evidence type="ECO:0000256" key="1">
    <source>
        <dbReference type="ARBA" id="ARBA00023224"/>
    </source>
</evidence>
<keyword evidence="4" id="KW-0472">Membrane</keyword>
<keyword evidence="4" id="KW-0812">Transmembrane</keyword>
<dbReference type="GO" id="GO:0016020">
    <property type="term" value="C:membrane"/>
    <property type="evidence" value="ECO:0007669"/>
    <property type="project" value="InterPro"/>
</dbReference>
<dbReference type="PROSITE" id="PS50885">
    <property type="entry name" value="HAMP"/>
    <property type="match status" value="1"/>
</dbReference>
<feature type="domain" description="Methyl-accepting transducer" evidence="5">
    <location>
        <begin position="326"/>
        <end position="548"/>
    </location>
</feature>
<keyword evidence="4" id="KW-1133">Transmembrane helix</keyword>
<evidence type="ECO:0000313" key="8">
    <source>
        <dbReference type="Proteomes" id="UP001198163"/>
    </source>
</evidence>
<dbReference type="PANTHER" id="PTHR32089">
    <property type="entry name" value="METHYL-ACCEPTING CHEMOTAXIS PROTEIN MCPB"/>
    <property type="match status" value="1"/>
</dbReference>
<dbReference type="AlphaFoldDB" id="A0AAE3JL43"/>
<protein>
    <submittedName>
        <fullName evidence="7">Methyl-accepting chemotaxis protein</fullName>
    </submittedName>
</protein>
<keyword evidence="1 3" id="KW-0807">Transducer</keyword>
<gene>
    <name evidence="7" type="ORF">K7J14_14320</name>
</gene>
<dbReference type="InterPro" id="IPR003660">
    <property type="entry name" value="HAMP_dom"/>
</dbReference>
<dbReference type="SMART" id="SM00304">
    <property type="entry name" value="HAMP"/>
    <property type="match status" value="1"/>
</dbReference>
<dbReference type="Proteomes" id="UP001198163">
    <property type="component" value="Unassembled WGS sequence"/>
</dbReference>
<evidence type="ECO:0000256" key="3">
    <source>
        <dbReference type="PROSITE-ProRule" id="PRU00284"/>
    </source>
</evidence>
<evidence type="ECO:0000259" key="5">
    <source>
        <dbReference type="PROSITE" id="PS50111"/>
    </source>
</evidence>
<dbReference type="SMART" id="SM00283">
    <property type="entry name" value="MA"/>
    <property type="match status" value="1"/>
</dbReference>
<dbReference type="SUPFAM" id="SSF58104">
    <property type="entry name" value="Methyl-accepting chemotaxis protein (MCP) signaling domain"/>
    <property type="match status" value="1"/>
</dbReference>
<evidence type="ECO:0000256" key="4">
    <source>
        <dbReference type="SAM" id="Phobius"/>
    </source>
</evidence>
<feature type="domain" description="HAMP" evidence="6">
    <location>
        <begin position="227"/>
        <end position="279"/>
    </location>
</feature>
<dbReference type="EMBL" id="JAINWA010000003">
    <property type="protein sequence ID" value="MCD1655870.1"/>
    <property type="molecule type" value="Genomic_DNA"/>
</dbReference>
<name>A0AAE3JL43_9SPIR</name>
<dbReference type="Gene3D" id="6.10.340.10">
    <property type="match status" value="1"/>
</dbReference>
<dbReference type="Gene3D" id="1.10.287.950">
    <property type="entry name" value="Methyl-accepting chemotaxis protein"/>
    <property type="match status" value="1"/>
</dbReference>
<reference evidence="7" key="1">
    <citation type="submission" date="2021-08" db="EMBL/GenBank/DDBJ databases">
        <title>Comparative analyses of Brucepasteria parasyntrophica and Teretinema zuelzerae.</title>
        <authorList>
            <person name="Song Y."/>
            <person name="Brune A."/>
        </authorList>
    </citation>
    <scope>NUCLEOTIDE SEQUENCE</scope>
    <source>
        <strain evidence="7">DSM 1903</strain>
    </source>
</reference>
<feature type="transmembrane region" description="Helical" evidence="4">
    <location>
        <begin position="204"/>
        <end position="226"/>
    </location>
</feature>
<proteinExistence type="inferred from homology"/>
<sequence length="622" mass="67591">MKIRSQLLGIIASITGVFLLSVGVFFTTESNKSKIEREFRLLEELRYQLFQETSFLHAFTFTPALNAIADYEAVTEKTNQSFEALARITYLPSQQESVREALSQIARMNENIQKRRASLLSATEEFLSKGTETGGFRTSLKLADYTILPYFARKPGYEDYLSAAKDFASAIVVMNQSCKTSIDIIDEEYEIIQGAIQTIRRNSLISSALVALILGIAGFIVAARIARRISIRIQRLEASTRLISSGDLTRKIEIPGADEIRELGSLMEEMRRSITASMNAIQETATKAMRSKTKLEEAVGNSTQALSRLDDESNRVENVSISLNENVERANTAMGEIVRDLEAVSGMIHSQAAMVEESTASITQMASSIVSLSSIMEKNKDGSEKLVEIAGVGEQRLLETGEIISRINESVTTIQDMANLISGIATQTNLLAMNAAIEAAHAGDFGKGFSVVADEIRTLAEASAENSKIISKNLADVIGNITDADAASRNSSESFQEVQKEIRKVSNSFDEVLNGLRELKQGGTQIMEAMVELNSYTTTITDNTEAINRQTALVSGAIQAVQGSSEEVAAASGTIGNEVVYIRNTFVEVGSHAKAVGAISENLNEHVSHFTTEAADPAGTQD</sequence>
<evidence type="ECO:0000256" key="2">
    <source>
        <dbReference type="ARBA" id="ARBA00029447"/>
    </source>
</evidence>
<organism evidence="7 8">
    <name type="scientific">Teretinema zuelzerae</name>
    <dbReference type="NCBI Taxonomy" id="156"/>
    <lineage>
        <taxon>Bacteria</taxon>
        <taxon>Pseudomonadati</taxon>
        <taxon>Spirochaetota</taxon>
        <taxon>Spirochaetia</taxon>
        <taxon>Spirochaetales</taxon>
        <taxon>Treponemataceae</taxon>
        <taxon>Teretinema</taxon>
    </lineage>
</organism>
<accession>A0AAE3JL43</accession>
<keyword evidence="8" id="KW-1185">Reference proteome</keyword>
<dbReference type="Pfam" id="PF00672">
    <property type="entry name" value="HAMP"/>
    <property type="match status" value="1"/>
</dbReference>
<dbReference type="PROSITE" id="PS50111">
    <property type="entry name" value="CHEMOTAXIS_TRANSDUC_2"/>
    <property type="match status" value="1"/>
</dbReference>
<dbReference type="GO" id="GO:0007165">
    <property type="term" value="P:signal transduction"/>
    <property type="evidence" value="ECO:0007669"/>
    <property type="project" value="UniProtKB-KW"/>
</dbReference>